<sequence>MRVFFALLSLLLFATLPSCSTSECERKLENDYPEIPTYIKNQELAKHSEVTCTVKEHNSYTFYGYQEPEGKCHFFDVELTLENVLITTFSFLIDDKRQYDILVYEFESDEDLEKFKKFIPDASLYYEKNKEIHDFFEAKDKVYLYFHGIP</sequence>
<protein>
    <recommendedName>
        <fullName evidence="4">DUF4825 domain-containing protein</fullName>
    </recommendedName>
</protein>
<dbReference type="Proteomes" id="UP000683507">
    <property type="component" value="Chromosome"/>
</dbReference>
<dbReference type="AlphaFoldDB" id="A0A916JPW2"/>
<evidence type="ECO:0008006" key="4">
    <source>
        <dbReference type="Google" id="ProtNLM"/>
    </source>
</evidence>
<organism evidence="2 3">
    <name type="scientific">Parvicella tangerina</name>
    <dbReference type="NCBI Taxonomy" id="2829795"/>
    <lineage>
        <taxon>Bacteria</taxon>
        <taxon>Pseudomonadati</taxon>
        <taxon>Bacteroidota</taxon>
        <taxon>Flavobacteriia</taxon>
        <taxon>Flavobacteriales</taxon>
        <taxon>Parvicellaceae</taxon>
        <taxon>Parvicella</taxon>
    </lineage>
</organism>
<dbReference type="RefSeq" id="WP_258543029.1">
    <property type="nucleotide sequence ID" value="NZ_OU015584.1"/>
</dbReference>
<proteinExistence type="predicted"/>
<keyword evidence="1" id="KW-0732">Signal</keyword>
<dbReference type="KEGG" id="ptan:CRYO30217_02827"/>
<evidence type="ECO:0000256" key="1">
    <source>
        <dbReference type="SAM" id="SignalP"/>
    </source>
</evidence>
<keyword evidence="3" id="KW-1185">Reference proteome</keyword>
<reference evidence="2" key="1">
    <citation type="submission" date="2021-04" db="EMBL/GenBank/DDBJ databases">
        <authorList>
            <person name="Rodrigo-Torres L."/>
            <person name="Arahal R. D."/>
            <person name="Lucena T."/>
        </authorList>
    </citation>
    <scope>NUCLEOTIDE SEQUENCE</scope>
    <source>
        <strain evidence="2">AS29M-1</strain>
    </source>
</reference>
<gene>
    <name evidence="2" type="ORF">CRYO30217_02827</name>
</gene>
<evidence type="ECO:0000313" key="2">
    <source>
        <dbReference type="EMBL" id="CAG5085652.1"/>
    </source>
</evidence>
<evidence type="ECO:0000313" key="3">
    <source>
        <dbReference type="Proteomes" id="UP000683507"/>
    </source>
</evidence>
<feature type="chain" id="PRO_5037755003" description="DUF4825 domain-containing protein" evidence="1">
    <location>
        <begin position="21"/>
        <end position="150"/>
    </location>
</feature>
<dbReference type="EMBL" id="OU015584">
    <property type="protein sequence ID" value="CAG5085652.1"/>
    <property type="molecule type" value="Genomic_DNA"/>
</dbReference>
<feature type="signal peptide" evidence="1">
    <location>
        <begin position="1"/>
        <end position="20"/>
    </location>
</feature>
<accession>A0A916JPW2</accession>
<name>A0A916JPW2_9FLAO</name>